<dbReference type="KEGG" id="snh:120046186"/>
<evidence type="ECO:0000313" key="3">
    <source>
        <dbReference type="RefSeq" id="XP_038847137.1"/>
    </source>
</evidence>
<dbReference type="PANTHER" id="PTHR45749:SF37">
    <property type="entry name" value="OS05G0311600 PROTEIN"/>
    <property type="match status" value="1"/>
</dbReference>
<dbReference type="SUPFAM" id="SSF53098">
    <property type="entry name" value="Ribonuclease H-like"/>
    <property type="match status" value="1"/>
</dbReference>
<dbReference type="InterPro" id="IPR025398">
    <property type="entry name" value="DUF4371"/>
</dbReference>
<name>A0A8U0QPP3_SALNM</name>
<proteinExistence type="predicted"/>
<feature type="domain" description="DUF4371" evidence="1">
    <location>
        <begin position="5"/>
        <end position="118"/>
    </location>
</feature>
<evidence type="ECO:0000259" key="1">
    <source>
        <dbReference type="Pfam" id="PF14291"/>
    </source>
</evidence>
<organism evidence="2 3">
    <name type="scientific">Salvelinus namaycush</name>
    <name type="common">Lake trout</name>
    <name type="synonym">Salmo namaycush</name>
    <dbReference type="NCBI Taxonomy" id="8040"/>
    <lineage>
        <taxon>Eukaryota</taxon>
        <taxon>Metazoa</taxon>
        <taxon>Chordata</taxon>
        <taxon>Craniata</taxon>
        <taxon>Vertebrata</taxon>
        <taxon>Euteleostomi</taxon>
        <taxon>Actinopterygii</taxon>
        <taxon>Neopterygii</taxon>
        <taxon>Teleostei</taxon>
        <taxon>Protacanthopterygii</taxon>
        <taxon>Salmoniformes</taxon>
        <taxon>Salmonidae</taxon>
        <taxon>Salmoninae</taxon>
        <taxon>Salvelinus</taxon>
    </lineage>
</organism>
<dbReference type="Proteomes" id="UP000808372">
    <property type="component" value="Chromosome 4"/>
</dbReference>
<dbReference type="GeneID" id="120046186"/>
<accession>A0A8U0QPP3</accession>
<sequence>MWQCYTSHQIQKEVLEGRAEMVQSELIREVKESEVFSGIADETKDLKKKQLMSLVVMYYYKGAIHETFLHFQSAESLDAAGLTQMIIYCLERHGLNYRNNLVGQGYDGASVMSGKHSGVSARIKNSARFAFYVHYNAQCLNLVLVNAVKSVPEAVNCFALLQKLYNFVSGSYVHLKWLAVQKELYPQQQSRELQRLTDVRWACRYTACRNLRDRLPAVLRVLQNITLEHSGDRSVEARGLSQIDLHFIGLLVTFCEVLGDAKCLSDMLQSSSLDLARAVDLVGTLTDTLQDYRGEGYFGELWKEVEEIAEHCKICVQTV</sequence>
<dbReference type="Pfam" id="PF14291">
    <property type="entry name" value="DUF4371"/>
    <property type="match status" value="1"/>
</dbReference>
<dbReference type="AlphaFoldDB" id="A0A8U0QPP3"/>
<dbReference type="InterPro" id="IPR012337">
    <property type="entry name" value="RNaseH-like_sf"/>
</dbReference>
<keyword evidence="2" id="KW-1185">Reference proteome</keyword>
<dbReference type="PANTHER" id="PTHR45749">
    <property type="match status" value="1"/>
</dbReference>
<protein>
    <submittedName>
        <fullName evidence="3">Zinc finger MYM-type protein 1-like</fullName>
    </submittedName>
</protein>
<gene>
    <name evidence="3" type="primary">LOC120046186</name>
</gene>
<dbReference type="RefSeq" id="XP_038847137.1">
    <property type="nucleotide sequence ID" value="XM_038991209.1"/>
</dbReference>
<evidence type="ECO:0000313" key="2">
    <source>
        <dbReference type="Proteomes" id="UP000808372"/>
    </source>
</evidence>
<reference evidence="3" key="1">
    <citation type="submission" date="2025-08" db="UniProtKB">
        <authorList>
            <consortium name="RefSeq"/>
        </authorList>
    </citation>
    <scope>IDENTIFICATION</scope>
    <source>
        <tissue evidence="3">White muscle</tissue>
    </source>
</reference>